<dbReference type="InterPro" id="IPR050131">
    <property type="entry name" value="Peptidase_S8_subtilisin-like"/>
</dbReference>
<dbReference type="InterPro" id="IPR034193">
    <property type="entry name" value="PCSK9_ProteinaseK-like"/>
</dbReference>
<dbReference type="InterPro" id="IPR010259">
    <property type="entry name" value="S8pro/Inhibitor_I9"/>
</dbReference>
<dbReference type="GO" id="GO:0004252">
    <property type="term" value="F:serine-type endopeptidase activity"/>
    <property type="evidence" value="ECO:0007669"/>
    <property type="project" value="UniProtKB-UniRule"/>
</dbReference>
<dbReference type="PROSITE" id="PS00138">
    <property type="entry name" value="SUBTILASE_SER"/>
    <property type="match status" value="1"/>
</dbReference>
<dbReference type="PRINTS" id="PR00723">
    <property type="entry name" value="SUBTILISIN"/>
</dbReference>
<feature type="active site" description="Charge relay system" evidence="6">
    <location>
        <position position="407"/>
    </location>
</feature>
<dbReference type="PROSITE" id="PS00136">
    <property type="entry name" value="SUBTILASE_ASP"/>
    <property type="match status" value="1"/>
</dbReference>
<dbReference type="InterPro" id="IPR023828">
    <property type="entry name" value="Peptidase_S8_Ser-AS"/>
</dbReference>
<evidence type="ECO:0000256" key="4">
    <source>
        <dbReference type="ARBA" id="ARBA00022801"/>
    </source>
</evidence>
<name>A0AAN8PC68_9PEZI</name>
<evidence type="ECO:0008006" key="13">
    <source>
        <dbReference type="Google" id="ProtNLM"/>
    </source>
</evidence>
<evidence type="ECO:0000256" key="1">
    <source>
        <dbReference type="ARBA" id="ARBA00011073"/>
    </source>
</evidence>
<dbReference type="SUPFAM" id="SSF52743">
    <property type="entry name" value="Subtilisin-like"/>
    <property type="match status" value="1"/>
</dbReference>
<dbReference type="Pfam" id="PF05922">
    <property type="entry name" value="Inhibitor_I9"/>
    <property type="match status" value="1"/>
</dbReference>
<accession>A0AAN8PC68</accession>
<dbReference type="Pfam" id="PF00082">
    <property type="entry name" value="Peptidase_S8"/>
    <property type="match status" value="1"/>
</dbReference>
<organism evidence="11 12">
    <name type="scientific">Arthrobotrys conoides</name>
    <dbReference type="NCBI Taxonomy" id="74498"/>
    <lineage>
        <taxon>Eukaryota</taxon>
        <taxon>Fungi</taxon>
        <taxon>Dikarya</taxon>
        <taxon>Ascomycota</taxon>
        <taxon>Pezizomycotina</taxon>
        <taxon>Orbiliomycetes</taxon>
        <taxon>Orbiliales</taxon>
        <taxon>Orbiliaceae</taxon>
        <taxon>Arthrobotrys</taxon>
    </lineage>
</organism>
<comment type="caution">
    <text evidence="11">The sequence shown here is derived from an EMBL/GenBank/DDBJ whole genome shotgun (WGS) entry which is preliminary data.</text>
</comment>
<reference evidence="11 12" key="1">
    <citation type="submission" date="2019-10" db="EMBL/GenBank/DDBJ databases">
        <authorList>
            <person name="Palmer J.M."/>
        </authorList>
    </citation>
    <scope>NUCLEOTIDE SEQUENCE [LARGE SCALE GENOMIC DNA]</scope>
    <source>
        <strain evidence="11 12">TWF506</strain>
    </source>
</reference>
<dbReference type="AlphaFoldDB" id="A0AAN8PC68"/>
<feature type="active site" description="Charge relay system" evidence="6">
    <location>
        <position position="243"/>
    </location>
</feature>
<evidence type="ECO:0000256" key="3">
    <source>
        <dbReference type="ARBA" id="ARBA00022729"/>
    </source>
</evidence>
<dbReference type="Proteomes" id="UP001307849">
    <property type="component" value="Unassembled WGS sequence"/>
</dbReference>
<dbReference type="Gene3D" id="3.40.50.200">
    <property type="entry name" value="Peptidase S8/S53 domain"/>
    <property type="match status" value="1"/>
</dbReference>
<evidence type="ECO:0000259" key="10">
    <source>
        <dbReference type="Pfam" id="PF05922"/>
    </source>
</evidence>
<evidence type="ECO:0000259" key="9">
    <source>
        <dbReference type="Pfam" id="PF00082"/>
    </source>
</evidence>
<keyword evidence="3 8" id="KW-0732">Signal</keyword>
<evidence type="ECO:0000256" key="5">
    <source>
        <dbReference type="ARBA" id="ARBA00022825"/>
    </source>
</evidence>
<evidence type="ECO:0000256" key="8">
    <source>
        <dbReference type="SAM" id="SignalP"/>
    </source>
</evidence>
<dbReference type="InterPro" id="IPR000209">
    <property type="entry name" value="Peptidase_S8/S53_dom"/>
</dbReference>
<evidence type="ECO:0000313" key="12">
    <source>
        <dbReference type="Proteomes" id="UP001307849"/>
    </source>
</evidence>
<feature type="domain" description="Inhibitor I9" evidence="10">
    <location>
        <begin position="43"/>
        <end position="126"/>
    </location>
</feature>
<evidence type="ECO:0000256" key="2">
    <source>
        <dbReference type="ARBA" id="ARBA00022670"/>
    </source>
</evidence>
<feature type="signal peptide" evidence="8">
    <location>
        <begin position="1"/>
        <end position="21"/>
    </location>
</feature>
<keyword evidence="5 6" id="KW-0720">Serine protease</keyword>
<protein>
    <recommendedName>
        <fullName evidence="13">Peptidase S8/S53 domain-containing protein</fullName>
    </recommendedName>
</protein>
<feature type="domain" description="Peptidase S8/S53" evidence="9">
    <location>
        <begin position="205"/>
        <end position="440"/>
    </location>
</feature>
<dbReference type="PANTHER" id="PTHR43806:SF11">
    <property type="entry name" value="CEREVISIN-RELATED"/>
    <property type="match status" value="1"/>
</dbReference>
<dbReference type="FunFam" id="3.40.50.200:FF:000007">
    <property type="entry name" value="Subtilisin-like serine protease"/>
    <property type="match status" value="1"/>
</dbReference>
<feature type="active site" description="Charge relay system" evidence="6">
    <location>
        <position position="212"/>
    </location>
</feature>
<dbReference type="EMBL" id="JAVHJM010000008">
    <property type="protein sequence ID" value="KAK6508632.1"/>
    <property type="molecule type" value="Genomic_DNA"/>
</dbReference>
<dbReference type="PROSITE" id="PS51892">
    <property type="entry name" value="SUBTILASE"/>
    <property type="match status" value="1"/>
</dbReference>
<evidence type="ECO:0000256" key="6">
    <source>
        <dbReference type="PROSITE-ProRule" id="PRU01240"/>
    </source>
</evidence>
<keyword evidence="12" id="KW-1185">Reference proteome</keyword>
<evidence type="ECO:0000313" key="11">
    <source>
        <dbReference type="EMBL" id="KAK6508632.1"/>
    </source>
</evidence>
<keyword evidence="2 6" id="KW-0645">Protease</keyword>
<dbReference type="InterPro" id="IPR023827">
    <property type="entry name" value="Peptidase_S8_Asp-AS"/>
</dbReference>
<comment type="similarity">
    <text evidence="1 6 7">Belongs to the peptidase S8 family.</text>
</comment>
<dbReference type="PANTHER" id="PTHR43806">
    <property type="entry name" value="PEPTIDASE S8"/>
    <property type="match status" value="1"/>
</dbReference>
<sequence length="463" mass="49410">MKYSLVISTSILLSTFSTTLAAPVNPSAAETTPSTTSDDSDEYIIVLAPTEKRPWGQVFTDMGYNMTSRAHDISINKHTFGVNYGKDLRTFGKEFRGFTTHMKSTDAASLASLPNVLSIVKDVKWTVKVERYNETFGTHSVKDNKWSFPNVKRQVQQNELTQVVQQSTAPWNLARISTAQPLTSNGREVIDLKFNYQFERSSGLGVDVYMLDSGINTQHTDFGGRAKMVFTAFGNDITDGHGHGTHTAGTVGSTTFGVAKNVNLLGVKVLDSQNAGSLSSFVAGVDFALSSHLQRRTQPGFKGSIINMSLGGPGFAQPLFDALQRATQAGMHVAVAGGNDNTDSCKFSPAQFSQSLPIINVGATNVVDQKWEGSNFGKCIDIHAPGEGIVSTSNKGPQAMEPMSGTSMACPAVAGAMAVELFKNPSLDPASLKKLIISRALSGVLQGVTGGNMLLNNGLRAVG</sequence>
<feature type="chain" id="PRO_5042813530" description="Peptidase S8/S53 domain-containing protein" evidence="8">
    <location>
        <begin position="22"/>
        <end position="463"/>
    </location>
</feature>
<proteinExistence type="inferred from homology"/>
<dbReference type="GO" id="GO:0006508">
    <property type="term" value="P:proteolysis"/>
    <property type="evidence" value="ECO:0007669"/>
    <property type="project" value="UniProtKB-KW"/>
</dbReference>
<gene>
    <name evidence="11" type="ORF">TWF506_010713</name>
</gene>
<dbReference type="InterPro" id="IPR036852">
    <property type="entry name" value="Peptidase_S8/S53_dom_sf"/>
</dbReference>
<evidence type="ECO:0000256" key="7">
    <source>
        <dbReference type="RuleBase" id="RU003355"/>
    </source>
</evidence>
<dbReference type="CDD" id="cd04077">
    <property type="entry name" value="Peptidases_S8_PCSK9_ProteinaseK_like"/>
    <property type="match status" value="1"/>
</dbReference>
<dbReference type="InterPro" id="IPR015500">
    <property type="entry name" value="Peptidase_S8_subtilisin-rel"/>
</dbReference>
<keyword evidence="4 6" id="KW-0378">Hydrolase</keyword>